<keyword evidence="2" id="KW-1185">Reference proteome</keyword>
<name>A0A2T2Y8Y4_9BACT</name>
<evidence type="ECO:0000313" key="1">
    <source>
        <dbReference type="EMBL" id="PSR51967.1"/>
    </source>
</evidence>
<dbReference type="OrthoDB" id="852207at2"/>
<proteinExistence type="predicted"/>
<organism evidence="1 2">
    <name type="scientific">Adhaeribacter arboris</name>
    <dbReference type="NCBI Taxonomy" id="2072846"/>
    <lineage>
        <taxon>Bacteria</taxon>
        <taxon>Pseudomonadati</taxon>
        <taxon>Bacteroidota</taxon>
        <taxon>Cytophagia</taxon>
        <taxon>Cytophagales</taxon>
        <taxon>Hymenobacteraceae</taxon>
        <taxon>Adhaeribacter</taxon>
    </lineage>
</organism>
<accession>A0A2T2Y8Y4</accession>
<dbReference type="EMBL" id="PYFT01000002">
    <property type="protein sequence ID" value="PSR51967.1"/>
    <property type="molecule type" value="Genomic_DNA"/>
</dbReference>
<protein>
    <recommendedName>
        <fullName evidence="3">STAS/SEC14 domain-containing protein</fullName>
    </recommendedName>
</protein>
<evidence type="ECO:0000313" key="2">
    <source>
        <dbReference type="Proteomes" id="UP000240357"/>
    </source>
</evidence>
<evidence type="ECO:0008006" key="3">
    <source>
        <dbReference type="Google" id="ProtNLM"/>
    </source>
</evidence>
<comment type="caution">
    <text evidence="1">The sequence shown here is derived from an EMBL/GenBank/DDBJ whole genome shotgun (WGS) entry which is preliminary data.</text>
</comment>
<dbReference type="Proteomes" id="UP000240357">
    <property type="component" value="Unassembled WGS sequence"/>
</dbReference>
<dbReference type="RefSeq" id="WP_106933786.1">
    <property type="nucleotide sequence ID" value="NZ_PYFT01000002.1"/>
</dbReference>
<sequence length="143" mass="16453">MILFDNGHFLLDYDSSTDTLFVTLPDMQTPALSQAELCFEIMVDHVRNYNIHHLLLDSSQAVVEVAEPEYHDLIYRVSLQLQKTNLRKVARLVSATTPLEAMARRVQQDVLSSEAPTYLIQNFTDREQALTWLTGKPFRTTIR</sequence>
<gene>
    <name evidence="1" type="ORF">AHMF7605_29095</name>
</gene>
<dbReference type="AlphaFoldDB" id="A0A2T2Y8Y4"/>
<reference evidence="1 2" key="1">
    <citation type="submission" date="2018-03" db="EMBL/GenBank/DDBJ databases">
        <title>Adhaeribacter sp. HMF7605 Genome sequencing and assembly.</title>
        <authorList>
            <person name="Kang H."/>
            <person name="Kang J."/>
            <person name="Cha I."/>
            <person name="Kim H."/>
            <person name="Joh K."/>
        </authorList>
    </citation>
    <scope>NUCLEOTIDE SEQUENCE [LARGE SCALE GENOMIC DNA]</scope>
    <source>
        <strain evidence="1 2">HMF7605</strain>
    </source>
</reference>